<dbReference type="KEGG" id="yli:2907830"/>
<dbReference type="GO" id="GO:0016787">
    <property type="term" value="F:hydrolase activity"/>
    <property type="evidence" value="ECO:0007669"/>
    <property type="project" value="UniProtKB-KW"/>
</dbReference>
<evidence type="ECO:0000256" key="2">
    <source>
        <dbReference type="ARBA" id="ARBA00022741"/>
    </source>
</evidence>
<dbReference type="AlphaFoldDB" id="A0A1D8NNT6"/>
<protein>
    <recommendedName>
        <fullName evidence="7">ATP-dependent DNA helicase</fullName>
        <ecNumber evidence="7">5.6.2.4</ecNumber>
    </recommendedName>
</protein>
<dbReference type="GO" id="GO:0005694">
    <property type="term" value="C:chromosome"/>
    <property type="evidence" value="ECO:0007669"/>
    <property type="project" value="TreeGrafter"/>
</dbReference>
<dbReference type="InterPro" id="IPR027417">
    <property type="entry name" value="P-loop_NTPase"/>
</dbReference>
<comment type="catalytic activity">
    <reaction evidence="7">
        <text>ATP + H2O = ADP + phosphate + H(+)</text>
        <dbReference type="Rhea" id="RHEA:13065"/>
        <dbReference type="ChEBI" id="CHEBI:15377"/>
        <dbReference type="ChEBI" id="CHEBI:15378"/>
        <dbReference type="ChEBI" id="CHEBI:30616"/>
        <dbReference type="ChEBI" id="CHEBI:43474"/>
        <dbReference type="ChEBI" id="CHEBI:456216"/>
    </reaction>
</comment>
<dbReference type="Pfam" id="PF00271">
    <property type="entry name" value="Helicase_C"/>
    <property type="match status" value="1"/>
</dbReference>
<dbReference type="Proteomes" id="UP000182444">
    <property type="component" value="Chromosome 1F"/>
</dbReference>
<reference evidence="10 12" key="1">
    <citation type="journal article" date="2016" name="PLoS ONE">
        <title>Sequence Assembly of Yarrowia lipolytica Strain W29/CLIB89 Shows Transposable Element Diversity.</title>
        <authorList>
            <person name="Magnan C."/>
            <person name="Yu J."/>
            <person name="Chang I."/>
            <person name="Jahn E."/>
            <person name="Kanomata Y."/>
            <person name="Wu J."/>
            <person name="Zeller M."/>
            <person name="Oakes M."/>
            <person name="Baldi P."/>
            <person name="Sandmeyer S."/>
        </authorList>
    </citation>
    <scope>NUCLEOTIDE SEQUENCE [LARGE SCALE GENOMIC DNA]</scope>
    <source>
        <strain evidence="10">CLIB89</strain>
        <strain evidence="12">CLIB89(W29)</strain>
    </source>
</reference>
<keyword evidence="2 7" id="KW-0547">Nucleotide-binding</keyword>
<dbReference type="VEuPathDB" id="FungiDB:YALI1_F22883g"/>
<comment type="catalytic activity">
    <reaction evidence="6 7">
        <text>Couples ATP hydrolysis with the unwinding of duplex DNA by translocating in the 3'-5' direction.</text>
        <dbReference type="EC" id="5.6.2.4"/>
    </reaction>
</comment>
<dbReference type="SUPFAM" id="SSF52540">
    <property type="entry name" value="P-loop containing nucleoside triphosphate hydrolases"/>
    <property type="match status" value="1"/>
</dbReference>
<dbReference type="InterPro" id="IPR011545">
    <property type="entry name" value="DEAD/DEAH_box_helicase_dom"/>
</dbReference>
<evidence type="ECO:0000313" key="12">
    <source>
        <dbReference type="Proteomes" id="UP000182444"/>
    </source>
</evidence>
<evidence type="ECO:0000313" key="11">
    <source>
        <dbReference type="EMBL" id="RDW26020.1"/>
    </source>
</evidence>
<dbReference type="SMART" id="SM00490">
    <property type="entry name" value="HELICc"/>
    <property type="match status" value="1"/>
</dbReference>
<dbReference type="SMART" id="SM00487">
    <property type="entry name" value="DEXDc"/>
    <property type="match status" value="1"/>
</dbReference>
<dbReference type="PANTHER" id="PTHR13710">
    <property type="entry name" value="DNA HELICASE RECQ FAMILY MEMBER"/>
    <property type="match status" value="1"/>
</dbReference>
<dbReference type="Gene3D" id="3.40.50.300">
    <property type="entry name" value="P-loop containing nucleotide triphosphate hydrolases"/>
    <property type="match status" value="2"/>
</dbReference>
<evidence type="ECO:0000256" key="7">
    <source>
        <dbReference type="RuleBase" id="RU364117"/>
    </source>
</evidence>
<dbReference type="GO" id="GO:0003676">
    <property type="term" value="F:nucleic acid binding"/>
    <property type="evidence" value="ECO:0007669"/>
    <property type="project" value="InterPro"/>
</dbReference>
<dbReference type="PROSITE" id="PS51194">
    <property type="entry name" value="HELICASE_CTER"/>
    <property type="match status" value="1"/>
</dbReference>
<dbReference type="GO" id="GO:0005524">
    <property type="term" value="F:ATP binding"/>
    <property type="evidence" value="ECO:0007669"/>
    <property type="project" value="UniProtKB-KW"/>
</dbReference>
<keyword evidence="5 7" id="KW-0067">ATP-binding</keyword>
<comment type="subcellular location">
    <subcellularLocation>
        <location evidence="7">Nucleus</location>
    </subcellularLocation>
</comment>
<evidence type="ECO:0000256" key="1">
    <source>
        <dbReference type="ARBA" id="ARBA00005446"/>
    </source>
</evidence>
<comment type="similarity">
    <text evidence="1 7">Belongs to the helicase family. RecQ subfamily.</text>
</comment>
<evidence type="ECO:0000256" key="6">
    <source>
        <dbReference type="ARBA" id="ARBA00034617"/>
    </source>
</evidence>
<dbReference type="EMBL" id="CP017558">
    <property type="protein sequence ID" value="AOW07299.1"/>
    <property type="molecule type" value="Genomic_DNA"/>
</dbReference>
<dbReference type="VEuPathDB" id="FungiDB:YALI0_F17116g"/>
<organism evidence="10 12">
    <name type="scientific">Yarrowia lipolytica</name>
    <name type="common">Candida lipolytica</name>
    <dbReference type="NCBI Taxonomy" id="4952"/>
    <lineage>
        <taxon>Eukaryota</taxon>
        <taxon>Fungi</taxon>
        <taxon>Dikarya</taxon>
        <taxon>Ascomycota</taxon>
        <taxon>Saccharomycotina</taxon>
        <taxon>Dipodascomycetes</taxon>
        <taxon>Dipodascales</taxon>
        <taxon>Dipodascales incertae sedis</taxon>
        <taxon>Yarrowia</taxon>
    </lineage>
</organism>
<keyword evidence="7" id="KW-0539">Nucleus</keyword>
<dbReference type="PANTHER" id="PTHR13710:SF152">
    <property type="entry name" value="ATP-DEPENDENT DNA HELICASE Q5"/>
    <property type="match status" value="1"/>
</dbReference>
<dbReference type="eggNOG" id="KOG0351">
    <property type="taxonomic scope" value="Eukaryota"/>
</dbReference>
<dbReference type="PROSITE" id="PS51192">
    <property type="entry name" value="HELICASE_ATP_BIND_1"/>
    <property type="match status" value="1"/>
</dbReference>
<dbReference type="OMA" id="CRWQFLL"/>
<dbReference type="GeneID" id="2907830"/>
<dbReference type="CDD" id="cd17920">
    <property type="entry name" value="DEXHc_RecQ"/>
    <property type="match status" value="1"/>
</dbReference>
<dbReference type="OrthoDB" id="10261556at2759"/>
<evidence type="ECO:0000256" key="4">
    <source>
        <dbReference type="ARBA" id="ARBA00022806"/>
    </source>
</evidence>
<dbReference type="GO" id="GO:0043138">
    <property type="term" value="F:3'-5' DNA helicase activity"/>
    <property type="evidence" value="ECO:0007669"/>
    <property type="project" value="UniProtKB-EC"/>
</dbReference>
<feature type="domain" description="Helicase ATP-binding" evidence="8">
    <location>
        <begin position="48"/>
        <end position="223"/>
    </location>
</feature>
<sequence>MKRKHDGDSTDDDISGQQNHSYSEAHVYSVLRSVFKKDAFRGCQKEIVEAAMKGRDALVLLPTGHGKSLTFQLPAVAVSKGVTMVVSPLLALMANQVQGLKKLDIPAETLNSDVQGHDRRTILQDLVSDNPETRLLYLSPEYISNQAFQRILKRLYDQDLLVRIVIDEAHCCVEWGHSFRSTYKELGFLRQEYPNVPITALTATASESVQKGIIDIMGLDEKRLGVFTTSINRSNLHYEVRYLIPDYRFTDSNSIQEVVMKDILEFLQDYKERRQAQKSTCPGAGIVYCRTRALVEKVAQNLGRKGYGAHAFHAGMDLNVREDILTKWTDSEPGYEIVVATIAFGMGVDKPNVRFVINFDLPDNLESYYQLSGRAGRDNKGARCIIYYCSGAHSPTANADMKRYCSKANQCRHVSIAEYFEPQKTRTVKERTQLAKEYCDYACDVCKNKQFVSSRYMAMVRAVDSLSEGVSSTQPSCSRSLAIK</sequence>
<gene>
    <name evidence="11" type="ORF">B0I71DRAFT_131662</name>
    <name evidence="10" type="ORF">YALI1_F22883g</name>
</gene>
<proteinExistence type="inferred from homology"/>
<dbReference type="InterPro" id="IPR004589">
    <property type="entry name" value="DNA_helicase_ATP-dep_RecQ"/>
</dbReference>
<name>A0A1D8NNT6_YARLL</name>
<dbReference type="GO" id="GO:0009378">
    <property type="term" value="F:four-way junction helicase activity"/>
    <property type="evidence" value="ECO:0007669"/>
    <property type="project" value="TreeGrafter"/>
</dbReference>
<keyword evidence="4 7" id="KW-0347">Helicase</keyword>
<dbReference type="FunFam" id="3.40.50.300:FF:001389">
    <property type="entry name" value="ATP-dependent DNA helicase RecQ"/>
    <property type="match status" value="1"/>
</dbReference>
<dbReference type="GO" id="GO:0000724">
    <property type="term" value="P:double-strand break repair via homologous recombination"/>
    <property type="evidence" value="ECO:0007669"/>
    <property type="project" value="TreeGrafter"/>
</dbReference>
<evidence type="ECO:0000256" key="5">
    <source>
        <dbReference type="ARBA" id="ARBA00022840"/>
    </source>
</evidence>
<dbReference type="GO" id="GO:0005737">
    <property type="term" value="C:cytoplasm"/>
    <property type="evidence" value="ECO:0007669"/>
    <property type="project" value="TreeGrafter"/>
</dbReference>
<dbReference type="EC" id="5.6.2.4" evidence="7"/>
<dbReference type="Proteomes" id="UP000256601">
    <property type="component" value="Unassembled WGS sequence"/>
</dbReference>
<dbReference type="RefSeq" id="XP_505521.1">
    <property type="nucleotide sequence ID" value="XM_505521.1"/>
</dbReference>
<dbReference type="Pfam" id="PF16124">
    <property type="entry name" value="RecQ_Zn_bind"/>
    <property type="match status" value="1"/>
</dbReference>
<dbReference type="InterPro" id="IPR032284">
    <property type="entry name" value="RecQ_Zn-bd"/>
</dbReference>
<accession>A0A1D8NNT6</accession>
<dbReference type="Pfam" id="PF00270">
    <property type="entry name" value="DEAD"/>
    <property type="match status" value="1"/>
</dbReference>
<evidence type="ECO:0000256" key="3">
    <source>
        <dbReference type="ARBA" id="ARBA00022801"/>
    </source>
</evidence>
<dbReference type="InterPro" id="IPR001650">
    <property type="entry name" value="Helicase_C-like"/>
</dbReference>
<dbReference type="InterPro" id="IPR014001">
    <property type="entry name" value="Helicase_ATP-bd"/>
</dbReference>
<evidence type="ECO:0000313" key="10">
    <source>
        <dbReference type="EMBL" id="AOW07299.1"/>
    </source>
</evidence>
<evidence type="ECO:0000259" key="9">
    <source>
        <dbReference type="PROSITE" id="PS51194"/>
    </source>
</evidence>
<dbReference type="NCBIfam" id="TIGR00614">
    <property type="entry name" value="recQ_fam"/>
    <property type="match status" value="1"/>
</dbReference>
<reference evidence="11 13" key="2">
    <citation type="submission" date="2018-07" db="EMBL/GenBank/DDBJ databases">
        <title>Draft Genome Assemblies for Five Robust Yarrowia lipolytica Strains Exhibiting High Lipid Production and Pentose Sugar Utilization and Sugar Alcohol Secretion from Undetoxified Lignocellulosic Biomass Hydrolysates.</title>
        <authorList>
            <consortium name="DOE Joint Genome Institute"/>
            <person name="Walker C."/>
            <person name="Ryu S."/>
            <person name="Na H."/>
            <person name="Zane M."/>
            <person name="LaButti K."/>
            <person name="Lipzen A."/>
            <person name="Haridas S."/>
            <person name="Barry K."/>
            <person name="Grigoriev I.V."/>
            <person name="Quarterman J."/>
            <person name="Slininger P."/>
            <person name="Dien B."/>
            <person name="Trinh C.T."/>
        </authorList>
    </citation>
    <scope>NUCLEOTIDE SEQUENCE [LARGE SCALE GENOMIC DNA]</scope>
    <source>
        <strain evidence="11 13">YB392</strain>
    </source>
</reference>
<dbReference type="EMBL" id="KZ858989">
    <property type="protein sequence ID" value="RDW26020.1"/>
    <property type="molecule type" value="Genomic_DNA"/>
</dbReference>
<evidence type="ECO:0000313" key="13">
    <source>
        <dbReference type="Proteomes" id="UP000256601"/>
    </source>
</evidence>
<dbReference type="GO" id="GO:0005634">
    <property type="term" value="C:nucleus"/>
    <property type="evidence" value="ECO:0007669"/>
    <property type="project" value="UniProtKB-SubCell"/>
</dbReference>
<evidence type="ECO:0000259" key="8">
    <source>
        <dbReference type="PROSITE" id="PS51192"/>
    </source>
</evidence>
<feature type="domain" description="Helicase C-terminal" evidence="9">
    <location>
        <begin position="262"/>
        <end position="428"/>
    </location>
</feature>
<keyword evidence="3 7" id="KW-0378">Hydrolase</keyword>